<comment type="caution">
    <text evidence="1">The sequence shown here is derived from an EMBL/GenBank/DDBJ whole genome shotgun (WGS) entry which is preliminary data.</text>
</comment>
<evidence type="ECO:0000313" key="1">
    <source>
        <dbReference type="EMBL" id="KAH6933608.1"/>
    </source>
</evidence>
<proteinExistence type="predicted"/>
<name>A0ACB7SFV6_HYAAI</name>
<keyword evidence="2" id="KW-1185">Reference proteome</keyword>
<reference evidence="1" key="1">
    <citation type="submission" date="2020-05" db="EMBL/GenBank/DDBJ databases">
        <title>Large-scale comparative analyses of tick genomes elucidate their genetic diversity and vector capacities.</title>
        <authorList>
            <person name="Jia N."/>
            <person name="Wang J."/>
            <person name="Shi W."/>
            <person name="Du L."/>
            <person name="Sun Y."/>
            <person name="Zhan W."/>
            <person name="Jiang J."/>
            <person name="Wang Q."/>
            <person name="Zhang B."/>
            <person name="Ji P."/>
            <person name="Sakyi L.B."/>
            <person name="Cui X."/>
            <person name="Yuan T."/>
            <person name="Jiang B."/>
            <person name="Yang W."/>
            <person name="Lam T.T.-Y."/>
            <person name="Chang Q."/>
            <person name="Ding S."/>
            <person name="Wang X."/>
            <person name="Zhu J."/>
            <person name="Ruan X."/>
            <person name="Zhao L."/>
            <person name="Wei J."/>
            <person name="Que T."/>
            <person name="Du C."/>
            <person name="Cheng J."/>
            <person name="Dai P."/>
            <person name="Han X."/>
            <person name="Huang E."/>
            <person name="Gao Y."/>
            <person name="Liu J."/>
            <person name="Shao H."/>
            <person name="Ye R."/>
            <person name="Li L."/>
            <person name="Wei W."/>
            <person name="Wang X."/>
            <person name="Wang C."/>
            <person name="Yang T."/>
            <person name="Huo Q."/>
            <person name="Li W."/>
            <person name="Guo W."/>
            <person name="Chen H."/>
            <person name="Zhou L."/>
            <person name="Ni X."/>
            <person name="Tian J."/>
            <person name="Zhou Y."/>
            <person name="Sheng Y."/>
            <person name="Liu T."/>
            <person name="Pan Y."/>
            <person name="Xia L."/>
            <person name="Li J."/>
            <person name="Zhao F."/>
            <person name="Cao W."/>
        </authorList>
    </citation>
    <scope>NUCLEOTIDE SEQUENCE</scope>
    <source>
        <strain evidence="1">Hyas-2018</strain>
    </source>
</reference>
<organism evidence="1 2">
    <name type="scientific">Hyalomma asiaticum</name>
    <name type="common">Tick</name>
    <dbReference type="NCBI Taxonomy" id="266040"/>
    <lineage>
        <taxon>Eukaryota</taxon>
        <taxon>Metazoa</taxon>
        <taxon>Ecdysozoa</taxon>
        <taxon>Arthropoda</taxon>
        <taxon>Chelicerata</taxon>
        <taxon>Arachnida</taxon>
        <taxon>Acari</taxon>
        <taxon>Parasitiformes</taxon>
        <taxon>Ixodida</taxon>
        <taxon>Ixodoidea</taxon>
        <taxon>Ixodidae</taxon>
        <taxon>Hyalomminae</taxon>
        <taxon>Hyalomma</taxon>
    </lineage>
</organism>
<dbReference type="EMBL" id="CM023484">
    <property type="protein sequence ID" value="KAH6933608.1"/>
    <property type="molecule type" value="Genomic_DNA"/>
</dbReference>
<sequence length="109" mass="12273">MHINIDEIIQAQVTDRQILDEVGVAPRITEERRIPMTRETRATCMVGPFQRNAHPQNNDGRRKARGRALLEGVRDDINTAVFVSAAQFADRRTFALSVTDGREVLRSSA</sequence>
<protein>
    <submittedName>
        <fullName evidence="1">Uncharacterized protein</fullName>
    </submittedName>
</protein>
<gene>
    <name evidence="1" type="ORF">HPB50_016796</name>
</gene>
<evidence type="ECO:0000313" key="2">
    <source>
        <dbReference type="Proteomes" id="UP000821845"/>
    </source>
</evidence>
<dbReference type="Proteomes" id="UP000821845">
    <property type="component" value="Chromosome 4"/>
</dbReference>
<accession>A0ACB7SFV6</accession>